<dbReference type="GeneID" id="20821550"/>
<accession>W4F7W2</accession>
<name>W4F7W2_APHAT</name>
<proteinExistence type="predicted"/>
<dbReference type="EMBL" id="KI913898">
    <property type="protein sequence ID" value="ETV63522.1"/>
    <property type="molecule type" value="Genomic_DNA"/>
</dbReference>
<organism evidence="1">
    <name type="scientific">Aphanomyces astaci</name>
    <name type="common">Crayfish plague agent</name>
    <dbReference type="NCBI Taxonomy" id="112090"/>
    <lineage>
        <taxon>Eukaryota</taxon>
        <taxon>Sar</taxon>
        <taxon>Stramenopiles</taxon>
        <taxon>Oomycota</taxon>
        <taxon>Saprolegniomycetes</taxon>
        <taxon>Saprolegniales</taxon>
        <taxon>Verrucalvaceae</taxon>
        <taxon>Aphanomyces</taxon>
    </lineage>
</organism>
<dbReference type="RefSeq" id="XP_009846994.1">
    <property type="nucleotide sequence ID" value="XM_009848692.1"/>
</dbReference>
<gene>
    <name evidence="1" type="ORF">H257_19554</name>
</gene>
<dbReference type="AlphaFoldDB" id="W4F7W2"/>
<evidence type="ECO:0000313" key="1">
    <source>
        <dbReference type="EMBL" id="ETV63522.1"/>
    </source>
</evidence>
<feature type="non-terminal residue" evidence="1">
    <location>
        <position position="62"/>
    </location>
</feature>
<protein>
    <submittedName>
        <fullName evidence="1">Uncharacterized protein</fullName>
    </submittedName>
</protein>
<sequence>MRLSTIGTHSLRKEVVTASTNTPGNPKQGQCGFERVGVWNQCKEDSSPLVLAATSLLVVLQQ</sequence>
<reference evidence="1" key="1">
    <citation type="submission" date="2013-12" db="EMBL/GenBank/DDBJ databases">
        <title>The Genome Sequence of Aphanomyces astaci APO3.</title>
        <authorList>
            <consortium name="The Broad Institute Genomics Platform"/>
            <person name="Russ C."/>
            <person name="Tyler B."/>
            <person name="van West P."/>
            <person name="Dieguez-Uribeondo J."/>
            <person name="Young S.K."/>
            <person name="Zeng Q."/>
            <person name="Gargeya S."/>
            <person name="Fitzgerald M."/>
            <person name="Abouelleil A."/>
            <person name="Alvarado L."/>
            <person name="Chapman S.B."/>
            <person name="Gainer-Dewar J."/>
            <person name="Goldberg J."/>
            <person name="Griggs A."/>
            <person name="Gujja S."/>
            <person name="Hansen M."/>
            <person name="Howarth C."/>
            <person name="Imamovic A."/>
            <person name="Ireland A."/>
            <person name="Larimer J."/>
            <person name="McCowan C."/>
            <person name="Murphy C."/>
            <person name="Pearson M."/>
            <person name="Poon T.W."/>
            <person name="Priest M."/>
            <person name="Roberts A."/>
            <person name="Saif S."/>
            <person name="Shea T."/>
            <person name="Sykes S."/>
            <person name="Wortman J."/>
            <person name="Nusbaum C."/>
            <person name="Birren B."/>
        </authorList>
    </citation>
    <scope>NUCLEOTIDE SEQUENCE [LARGE SCALE GENOMIC DNA]</scope>
    <source>
        <strain evidence="1">APO3</strain>
    </source>
</reference>
<dbReference type="VEuPathDB" id="FungiDB:H257_19554"/>